<dbReference type="SUPFAM" id="SSF100950">
    <property type="entry name" value="NagB/RpiA/CoA transferase-like"/>
    <property type="match status" value="1"/>
</dbReference>
<dbReference type="GO" id="GO:0046872">
    <property type="term" value="F:metal ion binding"/>
    <property type="evidence" value="ECO:0007669"/>
    <property type="project" value="UniProtKB-KW"/>
</dbReference>
<dbReference type="FunFam" id="3.40.50.10420:FF:000007">
    <property type="entry name" value="5-formyltetrahydrofolate cyclo-ligase"/>
    <property type="match status" value="1"/>
</dbReference>
<accession>A0A9D4KBZ8</accession>
<dbReference type="GO" id="GO:0009396">
    <property type="term" value="P:folic acid-containing compound biosynthetic process"/>
    <property type="evidence" value="ECO:0007669"/>
    <property type="project" value="TreeGrafter"/>
</dbReference>
<dbReference type="InterPro" id="IPR037171">
    <property type="entry name" value="NagB/RpiA_transferase-like"/>
</dbReference>
<dbReference type="PANTHER" id="PTHR23407">
    <property type="entry name" value="ATPASE INHIBITOR/5-FORMYLTETRAHYDROFOLATE CYCLO-LIGASE"/>
    <property type="match status" value="1"/>
</dbReference>
<dbReference type="AlphaFoldDB" id="A0A9D4KBZ8"/>
<keyword evidence="8" id="KW-1185">Reference proteome</keyword>
<dbReference type="Pfam" id="PF01812">
    <property type="entry name" value="5-FTHF_cyc-lig"/>
    <property type="match status" value="1"/>
</dbReference>
<dbReference type="InterPro" id="IPR002698">
    <property type="entry name" value="FTHF_cligase"/>
</dbReference>
<comment type="caution">
    <text evidence="7">The sequence shown here is derived from an EMBL/GenBank/DDBJ whole genome shotgun (WGS) entry which is preliminary data.</text>
</comment>
<dbReference type="PANTHER" id="PTHR23407:SF1">
    <property type="entry name" value="5-FORMYLTETRAHYDROFOLATE CYCLO-LIGASE"/>
    <property type="match status" value="1"/>
</dbReference>
<reference evidence="7" key="1">
    <citation type="journal article" date="2019" name="bioRxiv">
        <title>The Genome of the Zebra Mussel, Dreissena polymorpha: A Resource for Invasive Species Research.</title>
        <authorList>
            <person name="McCartney M.A."/>
            <person name="Auch B."/>
            <person name="Kono T."/>
            <person name="Mallez S."/>
            <person name="Zhang Y."/>
            <person name="Obille A."/>
            <person name="Becker A."/>
            <person name="Abrahante J.E."/>
            <person name="Garbe J."/>
            <person name="Badalamenti J.P."/>
            <person name="Herman A."/>
            <person name="Mangelson H."/>
            <person name="Liachko I."/>
            <person name="Sullivan S."/>
            <person name="Sone E.D."/>
            <person name="Koren S."/>
            <person name="Silverstein K.A.T."/>
            <person name="Beckman K.B."/>
            <person name="Gohl D.M."/>
        </authorList>
    </citation>
    <scope>NUCLEOTIDE SEQUENCE</scope>
    <source>
        <strain evidence="7">Duluth1</strain>
        <tissue evidence="7">Whole animal</tissue>
    </source>
</reference>
<evidence type="ECO:0000256" key="2">
    <source>
        <dbReference type="ARBA" id="ARBA00022741"/>
    </source>
</evidence>
<evidence type="ECO:0000313" key="7">
    <source>
        <dbReference type="EMBL" id="KAH3837037.1"/>
    </source>
</evidence>
<evidence type="ECO:0000256" key="4">
    <source>
        <dbReference type="ARBA" id="ARBA00036539"/>
    </source>
</evidence>
<dbReference type="NCBIfam" id="TIGR02727">
    <property type="entry name" value="MTHFS_bact"/>
    <property type="match status" value="1"/>
</dbReference>
<evidence type="ECO:0000256" key="5">
    <source>
        <dbReference type="ARBA" id="ARBA00038966"/>
    </source>
</evidence>
<evidence type="ECO:0000256" key="6">
    <source>
        <dbReference type="RuleBase" id="RU361279"/>
    </source>
</evidence>
<comment type="similarity">
    <text evidence="1 6">Belongs to the 5-formyltetrahydrofolate cyclo-ligase family.</text>
</comment>
<reference evidence="7" key="2">
    <citation type="submission" date="2020-11" db="EMBL/GenBank/DDBJ databases">
        <authorList>
            <person name="McCartney M.A."/>
            <person name="Auch B."/>
            <person name="Kono T."/>
            <person name="Mallez S."/>
            <person name="Becker A."/>
            <person name="Gohl D.M."/>
            <person name="Silverstein K.A.T."/>
            <person name="Koren S."/>
            <person name="Bechman K.B."/>
            <person name="Herman A."/>
            <person name="Abrahante J.E."/>
            <person name="Garbe J."/>
        </authorList>
    </citation>
    <scope>NUCLEOTIDE SEQUENCE</scope>
    <source>
        <strain evidence="7">Duluth1</strain>
        <tissue evidence="7">Whole animal</tissue>
    </source>
</reference>
<evidence type="ECO:0000313" key="8">
    <source>
        <dbReference type="Proteomes" id="UP000828390"/>
    </source>
</evidence>
<dbReference type="Proteomes" id="UP000828390">
    <property type="component" value="Unassembled WGS sequence"/>
</dbReference>
<dbReference type="GO" id="GO:0035999">
    <property type="term" value="P:tetrahydrofolate interconversion"/>
    <property type="evidence" value="ECO:0007669"/>
    <property type="project" value="TreeGrafter"/>
</dbReference>
<dbReference type="GO" id="GO:0005524">
    <property type="term" value="F:ATP binding"/>
    <property type="evidence" value="ECO:0007669"/>
    <property type="project" value="UniProtKB-KW"/>
</dbReference>
<gene>
    <name evidence="7" type="ORF">DPMN_110415</name>
</gene>
<organism evidence="7 8">
    <name type="scientific">Dreissena polymorpha</name>
    <name type="common">Zebra mussel</name>
    <name type="synonym">Mytilus polymorpha</name>
    <dbReference type="NCBI Taxonomy" id="45954"/>
    <lineage>
        <taxon>Eukaryota</taxon>
        <taxon>Metazoa</taxon>
        <taxon>Spiralia</taxon>
        <taxon>Lophotrochozoa</taxon>
        <taxon>Mollusca</taxon>
        <taxon>Bivalvia</taxon>
        <taxon>Autobranchia</taxon>
        <taxon>Heteroconchia</taxon>
        <taxon>Euheterodonta</taxon>
        <taxon>Imparidentia</taxon>
        <taxon>Neoheterodontei</taxon>
        <taxon>Myida</taxon>
        <taxon>Dreissenoidea</taxon>
        <taxon>Dreissenidae</taxon>
        <taxon>Dreissena</taxon>
    </lineage>
</organism>
<comment type="catalytic activity">
    <reaction evidence="4 6">
        <text>(6S)-5-formyl-5,6,7,8-tetrahydrofolate + ATP = (6R)-5,10-methenyltetrahydrofolate + ADP + phosphate</text>
        <dbReference type="Rhea" id="RHEA:10488"/>
        <dbReference type="ChEBI" id="CHEBI:30616"/>
        <dbReference type="ChEBI" id="CHEBI:43474"/>
        <dbReference type="ChEBI" id="CHEBI:57455"/>
        <dbReference type="ChEBI" id="CHEBI:57457"/>
        <dbReference type="ChEBI" id="CHEBI:456216"/>
        <dbReference type="EC" id="6.3.3.2"/>
    </reaction>
</comment>
<keyword evidence="3 6" id="KW-0067">ATP-binding</keyword>
<dbReference type="EMBL" id="JAIWYP010000004">
    <property type="protein sequence ID" value="KAH3837037.1"/>
    <property type="molecule type" value="Genomic_DNA"/>
</dbReference>
<evidence type="ECO:0000256" key="1">
    <source>
        <dbReference type="ARBA" id="ARBA00010638"/>
    </source>
</evidence>
<proteinExistence type="inferred from homology"/>
<sequence length="237" mass="26618">MVATCTNEFIFGTLIETRARNVQGSSYSTYLLHAVSSLIVGMTASARYHAKAALRKELKRRLANMADCDRERESNGVTQKVLELKEFSASRRVSLYLNMKEEVHTSAIMKHVLETGKECFIPQYIGTVMKMVKLNSLADYEALPETKWKIKQPADDDHRPDALETGGLDLILMPGLGFTRAGDRIGRGKGYYDSYLSKCEANGCKPVTVALAYREQICDEIPVTQNDKKVDHVIYLE</sequence>
<protein>
    <recommendedName>
        <fullName evidence="5 6">5-formyltetrahydrofolate cyclo-ligase</fullName>
        <ecNumber evidence="5 6">6.3.3.2</ecNumber>
    </recommendedName>
</protein>
<dbReference type="GO" id="GO:0030272">
    <property type="term" value="F:5-formyltetrahydrofolate cyclo-ligase activity"/>
    <property type="evidence" value="ECO:0007669"/>
    <property type="project" value="UniProtKB-EC"/>
</dbReference>
<keyword evidence="6" id="KW-0460">Magnesium</keyword>
<dbReference type="InterPro" id="IPR024185">
    <property type="entry name" value="FTHF_cligase-like_sf"/>
</dbReference>
<name>A0A9D4KBZ8_DREPO</name>
<comment type="cofactor">
    <cofactor evidence="6">
        <name>Mg(2+)</name>
        <dbReference type="ChEBI" id="CHEBI:18420"/>
    </cofactor>
</comment>
<keyword evidence="2 6" id="KW-0547">Nucleotide-binding</keyword>
<keyword evidence="6" id="KW-0479">Metal-binding</keyword>
<dbReference type="EC" id="6.3.3.2" evidence="5 6"/>
<dbReference type="Gene3D" id="3.40.50.10420">
    <property type="entry name" value="NagB/RpiA/CoA transferase-like"/>
    <property type="match status" value="1"/>
</dbReference>
<evidence type="ECO:0000256" key="3">
    <source>
        <dbReference type="ARBA" id="ARBA00022840"/>
    </source>
</evidence>
<dbReference type="GO" id="GO:0005739">
    <property type="term" value="C:mitochondrion"/>
    <property type="evidence" value="ECO:0007669"/>
    <property type="project" value="TreeGrafter"/>
</dbReference>